<reference evidence="2" key="2">
    <citation type="submission" date="2021-04" db="EMBL/GenBank/DDBJ databases">
        <title>Taxonomy of Flavobacteriaceae bacterium ZY171143.</title>
        <authorList>
            <person name="Li F."/>
        </authorList>
    </citation>
    <scope>NUCLEOTIDE SEQUENCE [LARGE SCALE GENOMIC DNA]</scope>
    <source>
        <strain evidence="2">ZY171143</strain>
    </source>
</reference>
<accession>A0ABX7XBK7</accession>
<sequence>MIKNLLILLPLTLFYNCKNQSQNTEIIKEDSVELVDLSTISEEKKQLVKEIIQFQKDLEERKTDRVAEYLDSPKRVEEIELSMQNSKIRNAIESNSSRLSTDVIRDQFDLLYTEMDLNIINDAIKSISENDLLTQDKASTKVSYENCNYDVDVSMNGKEVKFNIQSENETDECKNNQQWKFMSNGEFLVLDRRYYL</sequence>
<gene>
    <name evidence="1" type="ORF">J9309_10780</name>
</gene>
<evidence type="ECO:0000313" key="1">
    <source>
        <dbReference type="EMBL" id="QTV05255.1"/>
    </source>
</evidence>
<organism evidence="1 2">
    <name type="scientific">Faecalibacter bovis</name>
    <dbReference type="NCBI Taxonomy" id="2898187"/>
    <lineage>
        <taxon>Bacteria</taxon>
        <taxon>Pseudomonadati</taxon>
        <taxon>Bacteroidota</taxon>
        <taxon>Flavobacteriia</taxon>
        <taxon>Flavobacteriales</taxon>
        <taxon>Weeksellaceae</taxon>
        <taxon>Faecalibacter</taxon>
    </lineage>
</organism>
<keyword evidence="2" id="KW-1185">Reference proteome</keyword>
<name>A0ABX7XBK7_9FLAO</name>
<dbReference type="RefSeq" id="WP_230475884.1">
    <property type="nucleotide sequence ID" value="NZ_CP072842.1"/>
</dbReference>
<evidence type="ECO:0000313" key="2">
    <source>
        <dbReference type="Proteomes" id="UP000672011"/>
    </source>
</evidence>
<proteinExistence type="predicted"/>
<evidence type="ECO:0008006" key="3">
    <source>
        <dbReference type="Google" id="ProtNLM"/>
    </source>
</evidence>
<protein>
    <recommendedName>
        <fullName evidence="3">Ricin B lectin domain-containing protein</fullName>
    </recommendedName>
</protein>
<dbReference type="Proteomes" id="UP000672011">
    <property type="component" value="Chromosome"/>
</dbReference>
<dbReference type="EMBL" id="CP072842">
    <property type="protein sequence ID" value="QTV05255.1"/>
    <property type="molecule type" value="Genomic_DNA"/>
</dbReference>
<reference evidence="1 2" key="1">
    <citation type="journal article" date="2021" name="Int. J. Syst. Evol. Microbiol.">
        <title>Faecalibacter bovis sp. nov., isolated from cow faeces.</title>
        <authorList>
            <person name="Li F."/>
            <person name="Zhao W."/>
            <person name="Hong Q."/>
            <person name="Shao Q."/>
            <person name="Song J."/>
            <person name="Yang S."/>
        </authorList>
    </citation>
    <scope>NUCLEOTIDE SEQUENCE [LARGE SCALE GENOMIC DNA]</scope>
    <source>
        <strain evidence="1 2">ZY171143</strain>
    </source>
</reference>